<proteinExistence type="predicted"/>
<accession>A0A8S9NYA0</accession>
<reference evidence="2" key="1">
    <citation type="submission" date="2019-12" db="EMBL/GenBank/DDBJ databases">
        <title>Genome sequencing and annotation of Brassica cretica.</title>
        <authorList>
            <person name="Studholme D.J."/>
            <person name="Sarris P."/>
        </authorList>
    </citation>
    <scope>NUCLEOTIDE SEQUENCE</scope>
    <source>
        <strain evidence="2">PFS-109/04</strain>
        <tissue evidence="2">Leaf</tissue>
    </source>
</reference>
<organism evidence="2 3">
    <name type="scientific">Brassica cretica</name>
    <name type="common">Mustard</name>
    <dbReference type="NCBI Taxonomy" id="69181"/>
    <lineage>
        <taxon>Eukaryota</taxon>
        <taxon>Viridiplantae</taxon>
        <taxon>Streptophyta</taxon>
        <taxon>Embryophyta</taxon>
        <taxon>Tracheophyta</taxon>
        <taxon>Spermatophyta</taxon>
        <taxon>Magnoliopsida</taxon>
        <taxon>eudicotyledons</taxon>
        <taxon>Gunneridae</taxon>
        <taxon>Pentapetalae</taxon>
        <taxon>rosids</taxon>
        <taxon>malvids</taxon>
        <taxon>Brassicales</taxon>
        <taxon>Brassicaceae</taxon>
        <taxon>Brassiceae</taxon>
        <taxon>Brassica</taxon>
    </lineage>
</organism>
<evidence type="ECO:0000256" key="1">
    <source>
        <dbReference type="SAM" id="MobiDB-lite"/>
    </source>
</evidence>
<dbReference type="Proteomes" id="UP000712600">
    <property type="component" value="Unassembled WGS sequence"/>
</dbReference>
<sequence length="317" mass="36236">MDDKGVLHTWSADVTSTSIDSNIELSIDDHRKSNLEVQVKDNTYYGYLTLVEFGIFRDPEGQAKAMDGRIVNISKEDIADIIAMNGSNNFFNPKKRSEYPPSNNDAAAPSIDDEDGFARAEDCIIIHVSKEDIRAILQRAAMIGHIRITRVHRDDYHSKRLDDIYYPFDNSISWLTTRMDEMKQNLAMLQRQHGVGARRSTLIDAHTQTSIDDSIQTSIHARFTSYEDTIQSFTYRLDGVCYPLRDSVVELISRLDALQHEIDSFQRQLNSQAEPSPSIDRRTRPLIDGDYTTRRSKLVTEKSLQDKLERSLSLKTC</sequence>
<name>A0A8S9NYA0_BRACR</name>
<protein>
    <submittedName>
        <fullName evidence="2">Uncharacterized protein</fullName>
    </submittedName>
</protein>
<gene>
    <name evidence="2" type="ORF">F2Q69_00006171</name>
</gene>
<evidence type="ECO:0000313" key="3">
    <source>
        <dbReference type="Proteomes" id="UP000712600"/>
    </source>
</evidence>
<comment type="caution">
    <text evidence="2">The sequence shown here is derived from an EMBL/GenBank/DDBJ whole genome shotgun (WGS) entry which is preliminary data.</text>
</comment>
<evidence type="ECO:0000313" key="2">
    <source>
        <dbReference type="EMBL" id="KAF3508706.1"/>
    </source>
</evidence>
<dbReference type="AlphaFoldDB" id="A0A8S9NYA0"/>
<dbReference type="EMBL" id="QGKX02001521">
    <property type="protein sequence ID" value="KAF3508706.1"/>
    <property type="molecule type" value="Genomic_DNA"/>
</dbReference>
<feature type="region of interest" description="Disordered" evidence="1">
    <location>
        <begin position="268"/>
        <end position="287"/>
    </location>
</feature>